<reference evidence="1 2" key="1">
    <citation type="submission" date="2023-07" db="EMBL/GenBank/DDBJ databases">
        <title>Sorghum-associated microbial communities from plants grown in Nebraska, USA.</title>
        <authorList>
            <person name="Schachtman D."/>
        </authorList>
    </citation>
    <scope>NUCLEOTIDE SEQUENCE [LARGE SCALE GENOMIC DNA]</scope>
    <source>
        <strain evidence="1 2">3773</strain>
    </source>
</reference>
<comment type="caution">
    <text evidence="1">The sequence shown here is derived from an EMBL/GenBank/DDBJ whole genome shotgun (WGS) entry which is preliminary data.</text>
</comment>
<name>A0ABU1TPT0_9FLAO</name>
<evidence type="ECO:0000313" key="2">
    <source>
        <dbReference type="Proteomes" id="UP001255185"/>
    </source>
</evidence>
<keyword evidence="2" id="KW-1185">Reference proteome</keyword>
<organism evidence="1 2">
    <name type="scientific">Flavobacterium arsenatis</name>
    <dbReference type="NCBI Taxonomy" id="1484332"/>
    <lineage>
        <taxon>Bacteria</taxon>
        <taxon>Pseudomonadati</taxon>
        <taxon>Bacteroidota</taxon>
        <taxon>Flavobacteriia</taxon>
        <taxon>Flavobacteriales</taxon>
        <taxon>Flavobacteriaceae</taxon>
        <taxon>Flavobacterium</taxon>
    </lineage>
</organism>
<dbReference type="EMBL" id="JAVDVI010000007">
    <property type="protein sequence ID" value="MDR6967878.1"/>
    <property type="molecule type" value="Genomic_DNA"/>
</dbReference>
<evidence type="ECO:0000313" key="1">
    <source>
        <dbReference type="EMBL" id="MDR6967878.1"/>
    </source>
</evidence>
<gene>
    <name evidence="1" type="ORF">J2X31_001892</name>
</gene>
<dbReference type="Proteomes" id="UP001255185">
    <property type="component" value="Unassembled WGS sequence"/>
</dbReference>
<sequence>MQFWQKFTKIDIDSSSPDRNGNPFCLVSLTRQKDWEWIAGKPILKFTIGYAPKNKYLSNFTKWKHL</sequence>
<proteinExistence type="predicted"/>
<protein>
    <submittedName>
        <fullName evidence="1">Uncharacterized protein</fullName>
    </submittedName>
</protein>
<accession>A0ABU1TPT0</accession>